<dbReference type="SUPFAM" id="SSF81296">
    <property type="entry name" value="E set domains"/>
    <property type="match status" value="1"/>
</dbReference>
<dbReference type="GO" id="GO:0005634">
    <property type="term" value="C:nucleus"/>
    <property type="evidence" value="ECO:0007669"/>
    <property type="project" value="TreeGrafter"/>
</dbReference>
<dbReference type="SUPFAM" id="SSF49417">
    <property type="entry name" value="p53-like transcription factors"/>
    <property type="match status" value="1"/>
</dbReference>
<evidence type="ECO:0000259" key="2">
    <source>
        <dbReference type="Pfam" id="PF16179"/>
    </source>
</evidence>
<evidence type="ECO:0000313" key="3">
    <source>
        <dbReference type="EMBL" id="KNC75739.1"/>
    </source>
</evidence>
<feature type="non-terminal residue" evidence="3">
    <location>
        <position position="454"/>
    </location>
</feature>
<proteinExistence type="predicted"/>
<dbReference type="AlphaFoldDB" id="A0A0L0FG41"/>
<reference evidence="3 4" key="1">
    <citation type="submission" date="2011-02" db="EMBL/GenBank/DDBJ databases">
        <title>The Genome Sequence of Sphaeroforma arctica JP610.</title>
        <authorList>
            <consortium name="The Broad Institute Genome Sequencing Platform"/>
            <person name="Russ C."/>
            <person name="Cuomo C."/>
            <person name="Young S.K."/>
            <person name="Zeng Q."/>
            <person name="Gargeya S."/>
            <person name="Alvarado L."/>
            <person name="Berlin A."/>
            <person name="Chapman S.B."/>
            <person name="Chen Z."/>
            <person name="Freedman E."/>
            <person name="Gellesch M."/>
            <person name="Goldberg J."/>
            <person name="Griggs A."/>
            <person name="Gujja S."/>
            <person name="Heilman E."/>
            <person name="Heiman D."/>
            <person name="Howarth C."/>
            <person name="Mehta T."/>
            <person name="Neiman D."/>
            <person name="Pearson M."/>
            <person name="Roberts A."/>
            <person name="Saif S."/>
            <person name="Shea T."/>
            <person name="Shenoy N."/>
            <person name="Sisk P."/>
            <person name="Stolte C."/>
            <person name="Sykes S."/>
            <person name="White J."/>
            <person name="Yandava C."/>
            <person name="Burger G."/>
            <person name="Gray M.W."/>
            <person name="Holland P.W.H."/>
            <person name="King N."/>
            <person name="Lang F.B.F."/>
            <person name="Roger A.J."/>
            <person name="Ruiz-Trillo I."/>
            <person name="Haas B."/>
            <person name="Nusbaum C."/>
            <person name="Birren B."/>
        </authorList>
    </citation>
    <scope>NUCLEOTIDE SEQUENCE [LARGE SCALE GENOMIC DNA]</scope>
    <source>
        <strain evidence="3 4">JP610</strain>
    </source>
</reference>
<dbReference type="GO" id="GO:0045087">
    <property type="term" value="P:innate immune response"/>
    <property type="evidence" value="ECO:0007669"/>
    <property type="project" value="TreeGrafter"/>
</dbReference>
<dbReference type="RefSeq" id="XP_014149641.1">
    <property type="nucleotide sequence ID" value="XM_014294166.1"/>
</dbReference>
<organism evidence="3 4">
    <name type="scientific">Sphaeroforma arctica JP610</name>
    <dbReference type="NCBI Taxonomy" id="667725"/>
    <lineage>
        <taxon>Eukaryota</taxon>
        <taxon>Ichthyosporea</taxon>
        <taxon>Ichthyophonida</taxon>
        <taxon>Sphaeroforma</taxon>
    </lineage>
</organism>
<evidence type="ECO:0000313" key="4">
    <source>
        <dbReference type="Proteomes" id="UP000054560"/>
    </source>
</evidence>
<feature type="domain" description="Rel homology dimerisation" evidence="2">
    <location>
        <begin position="400"/>
        <end position="448"/>
    </location>
</feature>
<feature type="compositionally biased region" description="Polar residues" evidence="1">
    <location>
        <begin position="71"/>
        <end position="88"/>
    </location>
</feature>
<dbReference type="Proteomes" id="UP000054560">
    <property type="component" value="Unassembled WGS sequence"/>
</dbReference>
<dbReference type="InterPro" id="IPR014756">
    <property type="entry name" value="Ig_E-set"/>
</dbReference>
<dbReference type="GO" id="GO:0033554">
    <property type="term" value="P:cellular response to stress"/>
    <property type="evidence" value="ECO:0007669"/>
    <property type="project" value="TreeGrafter"/>
</dbReference>
<protein>
    <recommendedName>
        <fullName evidence="2">Rel homology dimerisation domain-containing protein</fullName>
    </recommendedName>
</protein>
<dbReference type="InterPro" id="IPR008967">
    <property type="entry name" value="p53-like_TF_DNA-bd_sf"/>
</dbReference>
<evidence type="ECO:0000256" key="1">
    <source>
        <dbReference type="SAM" id="MobiDB-lite"/>
    </source>
</evidence>
<keyword evidence="4" id="KW-1185">Reference proteome</keyword>
<dbReference type="InterPro" id="IPR013783">
    <property type="entry name" value="Ig-like_fold"/>
</dbReference>
<gene>
    <name evidence="3" type="ORF">SARC_11743</name>
</gene>
<accession>A0A0L0FG41</accession>
<dbReference type="InterPro" id="IPR032397">
    <property type="entry name" value="RHD_dimer"/>
</dbReference>
<dbReference type="GO" id="GO:0045944">
    <property type="term" value="P:positive regulation of transcription by RNA polymerase II"/>
    <property type="evidence" value="ECO:0007669"/>
    <property type="project" value="TreeGrafter"/>
</dbReference>
<dbReference type="GO" id="GO:0005737">
    <property type="term" value="C:cytoplasm"/>
    <property type="evidence" value="ECO:0007669"/>
    <property type="project" value="InterPro"/>
</dbReference>
<dbReference type="GO" id="GO:0000981">
    <property type="term" value="F:DNA-binding transcription factor activity, RNA polymerase II-specific"/>
    <property type="evidence" value="ECO:0007669"/>
    <property type="project" value="TreeGrafter"/>
</dbReference>
<dbReference type="Gene3D" id="2.60.40.10">
    <property type="entry name" value="Immunoglobulins"/>
    <property type="match status" value="1"/>
</dbReference>
<dbReference type="InterPro" id="IPR000451">
    <property type="entry name" value="NFkB/Dor"/>
</dbReference>
<dbReference type="GO" id="GO:0000978">
    <property type="term" value="F:RNA polymerase II cis-regulatory region sequence-specific DNA binding"/>
    <property type="evidence" value="ECO:0007669"/>
    <property type="project" value="TreeGrafter"/>
</dbReference>
<dbReference type="InterPro" id="IPR037059">
    <property type="entry name" value="RHD_DNA_bind_dom_sf"/>
</dbReference>
<feature type="region of interest" description="Disordered" evidence="1">
    <location>
        <begin position="1"/>
        <end position="23"/>
    </location>
</feature>
<dbReference type="PANTHER" id="PTHR24169:SF18">
    <property type="entry name" value="TRANSCRIPTION FACTOR RELB"/>
    <property type="match status" value="1"/>
</dbReference>
<dbReference type="OrthoDB" id="7881762at2759"/>
<dbReference type="Gene3D" id="2.60.40.340">
    <property type="entry name" value="Rel homology domain (RHD), DNA-binding domain"/>
    <property type="match status" value="1"/>
</dbReference>
<dbReference type="GeneID" id="25912247"/>
<feature type="region of interest" description="Disordered" evidence="1">
    <location>
        <begin position="71"/>
        <end position="95"/>
    </location>
</feature>
<dbReference type="EMBL" id="KQ243449">
    <property type="protein sequence ID" value="KNC75739.1"/>
    <property type="molecule type" value="Genomic_DNA"/>
</dbReference>
<feature type="non-terminal residue" evidence="3">
    <location>
        <position position="1"/>
    </location>
</feature>
<name>A0A0L0FG41_9EUKA</name>
<dbReference type="GO" id="GO:0007249">
    <property type="term" value="P:canonical NF-kappaB signal transduction"/>
    <property type="evidence" value="ECO:0007669"/>
    <property type="project" value="TreeGrafter"/>
</dbReference>
<sequence length="454" mass="49793">IARQRSQMSAQISPHMAMGSPMNADNFGANLGASSYNQQLSTQRMDLNMHNMKFGYDFNAASPHASFSNHGNNTAFATGQRESSTSLESRLAPPGSGVFLDNSTAGMGQLNSDVMAFNAGNVGHKGQNMRQLEALLEKDTPAPEPKSSKVLIPQSMLPPELIEQGAEINIVDDLLAITNTPSQFGRFRYKSEQRERPLSAEKGFPEVTLNPAYSHLVAVGAMVTVRIVTKTTNEKMEVLPHYHELGGTSEAPLLGPQRKAVFDNLTVLMSKHTGNKSDTKRNKDDQRACRLLFELQFTSGDKTLYGYVVSFPIFNAKLMINKLSTGFGSCNGQNEVILLCSKVRKATTTVVVSDAAMLEVLGDKISGKVGANTVRHDEAKWTVDSNTGFGFCVLPLRIIQFHHQYAIVIEMPQYHNPNILEGHPINIQIIDFEDGTESAPARYTYIPSGKNELI</sequence>
<dbReference type="PANTHER" id="PTHR24169">
    <property type="entry name" value="NUCLEAR FACTOR NF-KAPPA-B PROTEIN"/>
    <property type="match status" value="1"/>
</dbReference>
<feature type="compositionally biased region" description="Polar residues" evidence="1">
    <location>
        <begin position="1"/>
        <end position="12"/>
    </location>
</feature>
<dbReference type="GO" id="GO:0034097">
    <property type="term" value="P:response to cytokine"/>
    <property type="evidence" value="ECO:0007669"/>
    <property type="project" value="TreeGrafter"/>
</dbReference>
<dbReference type="GO" id="GO:0038061">
    <property type="term" value="P:non-canonical NF-kappaB signal transduction"/>
    <property type="evidence" value="ECO:0007669"/>
    <property type="project" value="TreeGrafter"/>
</dbReference>
<dbReference type="Pfam" id="PF16179">
    <property type="entry name" value="RHD_dimer"/>
    <property type="match status" value="1"/>
</dbReference>